<evidence type="ECO:0000256" key="1">
    <source>
        <dbReference type="ARBA" id="ARBA00004141"/>
    </source>
</evidence>
<comment type="subcellular location">
    <subcellularLocation>
        <location evidence="1">Membrane</location>
        <topology evidence="1">Multi-pass membrane protein</topology>
    </subcellularLocation>
</comment>
<dbReference type="PANTHER" id="PTHR43791">
    <property type="entry name" value="PERMEASE-RELATED"/>
    <property type="match status" value="1"/>
</dbReference>
<keyword evidence="4 7" id="KW-1133">Transmembrane helix</keyword>
<dbReference type="SUPFAM" id="SSF103473">
    <property type="entry name" value="MFS general substrate transporter"/>
    <property type="match status" value="1"/>
</dbReference>
<reference evidence="8 9" key="1">
    <citation type="journal article" date="2016" name="Genome Biol. Evol.">
        <title>Divergent and convergent evolution of fungal pathogenicity.</title>
        <authorList>
            <person name="Shang Y."/>
            <person name="Xiao G."/>
            <person name="Zheng P."/>
            <person name="Cen K."/>
            <person name="Zhan S."/>
            <person name="Wang C."/>
        </authorList>
    </citation>
    <scope>NUCLEOTIDE SEQUENCE [LARGE SCALE GENOMIC DNA]</scope>
    <source>
        <strain evidence="8 9">ARSEF 7405</strain>
    </source>
</reference>
<keyword evidence="3 7" id="KW-0812">Transmembrane</keyword>
<evidence type="ECO:0000256" key="2">
    <source>
        <dbReference type="ARBA" id="ARBA00022448"/>
    </source>
</evidence>
<keyword evidence="5 7" id="KW-0472">Membrane</keyword>
<feature type="transmembrane region" description="Helical" evidence="7">
    <location>
        <begin position="146"/>
        <end position="167"/>
    </location>
</feature>
<proteinExistence type="predicted"/>
<comment type="caution">
    <text evidence="8">The sequence shown here is derived from an EMBL/GenBank/DDBJ whole genome shotgun (WGS) entry which is preliminary data.</text>
</comment>
<feature type="transmembrane region" description="Helical" evidence="7">
    <location>
        <begin position="469"/>
        <end position="493"/>
    </location>
</feature>
<dbReference type="Gene3D" id="1.20.1250.20">
    <property type="entry name" value="MFS general substrate transporter like domains"/>
    <property type="match status" value="2"/>
</dbReference>
<protein>
    <submittedName>
        <fullName evidence="8">Major facilitator superfamily domain, general substrate transporter</fullName>
    </submittedName>
</protein>
<gene>
    <name evidence="8" type="ORF">AAP_01751</name>
</gene>
<feature type="transmembrane region" description="Helical" evidence="7">
    <location>
        <begin position="407"/>
        <end position="429"/>
    </location>
</feature>
<organism evidence="8 9">
    <name type="scientific">Ascosphaera apis ARSEF 7405</name>
    <dbReference type="NCBI Taxonomy" id="392613"/>
    <lineage>
        <taxon>Eukaryota</taxon>
        <taxon>Fungi</taxon>
        <taxon>Dikarya</taxon>
        <taxon>Ascomycota</taxon>
        <taxon>Pezizomycotina</taxon>
        <taxon>Eurotiomycetes</taxon>
        <taxon>Eurotiomycetidae</taxon>
        <taxon>Onygenales</taxon>
        <taxon>Ascosphaeraceae</taxon>
        <taxon>Ascosphaera</taxon>
    </lineage>
</organism>
<dbReference type="InterPro" id="IPR011701">
    <property type="entry name" value="MFS"/>
</dbReference>
<keyword evidence="2" id="KW-0813">Transport</keyword>
<feature type="compositionally biased region" description="Basic and acidic residues" evidence="6">
    <location>
        <begin position="26"/>
        <end position="51"/>
    </location>
</feature>
<sequence>MALLPTAAYKSIPEHDNDDSDSNQRSYRDAKDDRRRHHHDDCRDDIRRHNEGLSPLHPRTNQYIGSRRINTTTMITGDIPSSARSRSRHRHRRRQPFERRLLLKLDTLLLPVLCLLFLINSLDRSNIGNAETAHFTRDAGLDEKDLNIAVAVMYALFVSMQPFGAALGRKIAGFYPTTVSYLSLFYTRYEFGRRLALFYGSAGVAGALGGILAFMIFSRYDLDAVTSGPSTAWKPWQLLFVVEGGATIVIAAIAFFWLPRSAGTAWFFTQDEADWAEERVRIDRENPKDEAGALETQSAYHEPGDSDTADEERRLLDPMPIRDGLDDSDDEVDNGSMDGRDAALEPHLGSDLTKDSGLSKQDVMSTILFLPMILPILLLNILSAIPATAFSVFLPLVISSMNLSSPLYSNILTAPPFLLASVTLFLFSWWSDRTRQRIVPLCYSLAVIIVGLILVMGFSLMGNSTSRSMLLYLSLCILLSGSYIPSPLTTTWLAGNIPSPGKRAIILGINGYGNLAGVISSLMFTPSHKPTVYRLPFFLTLICILIALGGFWLLRVYLLRVNISRAKLAAWYTVECGEDENASQREIWMRTIRHTPRWAIVGGARWDQWVRYWVGHKMMRLGEEECYVRRGDEVVTYEYEL</sequence>
<feature type="transmembrane region" description="Helical" evidence="7">
    <location>
        <begin position="101"/>
        <end position="119"/>
    </location>
</feature>
<accession>A0A168AWN6</accession>
<evidence type="ECO:0000256" key="6">
    <source>
        <dbReference type="SAM" id="MobiDB-lite"/>
    </source>
</evidence>
<dbReference type="Pfam" id="PF07690">
    <property type="entry name" value="MFS_1"/>
    <property type="match status" value="1"/>
</dbReference>
<keyword evidence="9" id="KW-1185">Reference proteome</keyword>
<name>A0A168AWN6_9EURO</name>
<evidence type="ECO:0000256" key="5">
    <source>
        <dbReference type="ARBA" id="ARBA00023136"/>
    </source>
</evidence>
<dbReference type="InterPro" id="IPR036259">
    <property type="entry name" value="MFS_trans_sf"/>
</dbReference>
<evidence type="ECO:0000313" key="8">
    <source>
        <dbReference type="EMBL" id="KZZ94451.1"/>
    </source>
</evidence>
<feature type="transmembrane region" description="Helical" evidence="7">
    <location>
        <begin position="505"/>
        <end position="525"/>
    </location>
</feature>
<evidence type="ECO:0000256" key="4">
    <source>
        <dbReference type="ARBA" id="ARBA00022989"/>
    </source>
</evidence>
<dbReference type="OrthoDB" id="2985014at2759"/>
<dbReference type="GO" id="GO:0022857">
    <property type="term" value="F:transmembrane transporter activity"/>
    <property type="evidence" value="ECO:0007669"/>
    <property type="project" value="InterPro"/>
</dbReference>
<dbReference type="PANTHER" id="PTHR43791:SF21">
    <property type="entry name" value="MAJOR FACILITATOR SUPERFAMILY (MFS) PROFILE DOMAIN-CONTAINING PROTEIN"/>
    <property type="match status" value="1"/>
</dbReference>
<evidence type="ECO:0000313" key="9">
    <source>
        <dbReference type="Proteomes" id="UP000242877"/>
    </source>
</evidence>
<dbReference type="Proteomes" id="UP000242877">
    <property type="component" value="Unassembled WGS sequence"/>
</dbReference>
<feature type="transmembrane region" description="Helical" evidence="7">
    <location>
        <begin position="367"/>
        <end position="387"/>
    </location>
</feature>
<feature type="transmembrane region" description="Helical" evidence="7">
    <location>
        <begin position="196"/>
        <end position="217"/>
    </location>
</feature>
<dbReference type="AlphaFoldDB" id="A0A168AWN6"/>
<dbReference type="EMBL" id="AZGZ01000006">
    <property type="protein sequence ID" value="KZZ94451.1"/>
    <property type="molecule type" value="Genomic_DNA"/>
</dbReference>
<evidence type="ECO:0000256" key="7">
    <source>
        <dbReference type="SAM" id="Phobius"/>
    </source>
</evidence>
<feature type="region of interest" description="Disordered" evidence="6">
    <location>
        <begin position="284"/>
        <end position="348"/>
    </location>
</feature>
<feature type="region of interest" description="Disordered" evidence="6">
    <location>
        <begin position="1"/>
        <end position="61"/>
    </location>
</feature>
<feature type="transmembrane region" description="Helical" evidence="7">
    <location>
        <begin position="537"/>
        <end position="558"/>
    </location>
</feature>
<feature type="transmembrane region" description="Helical" evidence="7">
    <location>
        <begin position="441"/>
        <end position="463"/>
    </location>
</feature>
<dbReference type="GO" id="GO:0016020">
    <property type="term" value="C:membrane"/>
    <property type="evidence" value="ECO:0007669"/>
    <property type="project" value="UniProtKB-SubCell"/>
</dbReference>
<evidence type="ECO:0000256" key="3">
    <source>
        <dbReference type="ARBA" id="ARBA00022692"/>
    </source>
</evidence>
<feature type="transmembrane region" description="Helical" evidence="7">
    <location>
        <begin position="237"/>
        <end position="258"/>
    </location>
</feature>
<dbReference type="VEuPathDB" id="FungiDB:AAP_01751"/>